<dbReference type="AlphaFoldDB" id="A0A517LRG0"/>
<dbReference type="Gene3D" id="3.90.180.10">
    <property type="entry name" value="Medium-chain alcohol dehydrogenases, catalytic domain"/>
    <property type="match status" value="1"/>
</dbReference>
<dbReference type="GO" id="GO:0006633">
    <property type="term" value="P:fatty acid biosynthetic process"/>
    <property type="evidence" value="ECO:0007669"/>
    <property type="project" value="TreeGrafter"/>
</dbReference>
<evidence type="ECO:0000256" key="1">
    <source>
        <dbReference type="ARBA" id="ARBA00022450"/>
    </source>
</evidence>
<dbReference type="InterPro" id="IPR020843">
    <property type="entry name" value="ER"/>
</dbReference>
<dbReference type="GO" id="GO:0016491">
    <property type="term" value="F:oxidoreductase activity"/>
    <property type="evidence" value="ECO:0007669"/>
    <property type="project" value="InterPro"/>
</dbReference>
<evidence type="ECO:0000259" key="4">
    <source>
        <dbReference type="SMART" id="SM00829"/>
    </source>
</evidence>
<sequence>MWSSLLTDIAPSLVREALARAKPETVAIANRSESSTTDGLAEVVTKSAFETIISTTQLIVARAAQESHIEQVFVLLPQQASERIVAFARAAKDILSARGIVVNVISLASLQHVAKQELAESKGTLFVPRLYHLSAFNQELEQRCGKANAVYGLLETTQAMELGSGLVFSRDLTASIKLAHTEVEFYIHAMSLSDLDRGGRNLSDNVDQRPREAVGVVSKLGKLVKNFEIGQRVALLYAGIFKTDIRQDRDLVIPVDADFALSGLACLKDIYVSWYALINVAKLVRNQCILIHGADDCLTRALVTVSNHVGAQAFVSVHPPALSSSTTSGLSIPNERLVDSGSADFANVLFSKTSGHGVDLLLSIRPNSLAVDCTSCLAEFGGLLLLRGSEDFKHSITFPLRQNITIMTVDFDGLSACQLDLAARALQDASIIFSTQPALATIQTARFSIDQLSQALSHIAETKQDRRAIMNMEPSALVLMEKPPLPPLELDSSGTYILAGGMGALGLDIARYMLDHGAGQIMVLSRSGNSYGNSKKLREFGSAGRRIELMKCDIANAQSVNDAILFLLDNKHKIKGSVQCAIVLEDEVPEALAPAIAGRTDDGSPLPSQIVLGIPASLSRTGAMAVTWTEDRKFDHFVQTGSAVEKPAATPSTRALLQQATTVQEAVENVEDFLKTFVAAATGTPSNAVDTEKSL</sequence>
<evidence type="ECO:0000313" key="5">
    <source>
        <dbReference type="EMBL" id="QDS78199.1"/>
    </source>
</evidence>
<evidence type="ECO:0000259" key="3">
    <source>
        <dbReference type="SMART" id="SM00822"/>
    </source>
</evidence>
<organism evidence="5 6">
    <name type="scientific">Venturia effusa</name>
    <dbReference type="NCBI Taxonomy" id="50376"/>
    <lineage>
        <taxon>Eukaryota</taxon>
        <taxon>Fungi</taxon>
        <taxon>Dikarya</taxon>
        <taxon>Ascomycota</taxon>
        <taxon>Pezizomycotina</taxon>
        <taxon>Dothideomycetes</taxon>
        <taxon>Pleosporomycetidae</taxon>
        <taxon>Venturiales</taxon>
        <taxon>Venturiaceae</taxon>
        <taxon>Venturia</taxon>
    </lineage>
</organism>
<dbReference type="PANTHER" id="PTHR43775:SF37">
    <property type="entry name" value="SI:DKEY-61P9.11"/>
    <property type="match status" value="1"/>
</dbReference>
<accession>A0A517LRG0</accession>
<dbReference type="GO" id="GO:0004312">
    <property type="term" value="F:fatty acid synthase activity"/>
    <property type="evidence" value="ECO:0007669"/>
    <property type="project" value="TreeGrafter"/>
</dbReference>
<proteinExistence type="predicted"/>
<keyword evidence="2" id="KW-0597">Phosphoprotein</keyword>
<feature type="domain" description="Enoyl reductase (ER)" evidence="4">
    <location>
        <begin position="163"/>
        <end position="470"/>
    </location>
</feature>
<dbReference type="SUPFAM" id="SSF50129">
    <property type="entry name" value="GroES-like"/>
    <property type="match status" value="1"/>
</dbReference>
<dbReference type="PANTHER" id="PTHR43775">
    <property type="entry name" value="FATTY ACID SYNTHASE"/>
    <property type="match status" value="1"/>
</dbReference>
<reference evidence="5 6" key="1">
    <citation type="submission" date="2019-07" db="EMBL/GenBank/DDBJ databases">
        <title>Finished genome of Venturia effusa.</title>
        <authorList>
            <person name="Young C.A."/>
            <person name="Cox M.P."/>
            <person name="Ganley A.R.D."/>
            <person name="David W.J."/>
        </authorList>
    </citation>
    <scope>NUCLEOTIDE SEQUENCE [LARGE SCALE GENOMIC DNA]</scope>
    <source>
        <strain evidence="6">albino</strain>
    </source>
</reference>
<evidence type="ECO:0000313" key="6">
    <source>
        <dbReference type="Proteomes" id="UP000316270"/>
    </source>
</evidence>
<evidence type="ECO:0000256" key="2">
    <source>
        <dbReference type="ARBA" id="ARBA00022553"/>
    </source>
</evidence>
<dbReference type="STRING" id="50376.A0A517LRG0"/>
<dbReference type="InterPro" id="IPR011032">
    <property type="entry name" value="GroES-like_sf"/>
</dbReference>
<protein>
    <submittedName>
        <fullName evidence="5">Uncharacterized protein</fullName>
    </submittedName>
</protein>
<dbReference type="Proteomes" id="UP000316270">
    <property type="component" value="Chromosome 20"/>
</dbReference>
<dbReference type="Pfam" id="PF08659">
    <property type="entry name" value="KR"/>
    <property type="match status" value="1"/>
</dbReference>
<keyword evidence="1" id="KW-0596">Phosphopantetheine</keyword>
<dbReference type="InterPro" id="IPR057326">
    <property type="entry name" value="KR_dom"/>
</dbReference>
<gene>
    <name evidence="5" type="ORF">FKW77_000503</name>
</gene>
<dbReference type="GO" id="GO:0044550">
    <property type="term" value="P:secondary metabolite biosynthetic process"/>
    <property type="evidence" value="ECO:0007669"/>
    <property type="project" value="TreeGrafter"/>
</dbReference>
<dbReference type="EMBL" id="CP042204">
    <property type="protein sequence ID" value="QDS78199.1"/>
    <property type="molecule type" value="Genomic_DNA"/>
</dbReference>
<dbReference type="OrthoDB" id="329835at2759"/>
<dbReference type="InterPro" id="IPR036291">
    <property type="entry name" value="NAD(P)-bd_dom_sf"/>
</dbReference>
<keyword evidence="6" id="KW-1185">Reference proteome</keyword>
<dbReference type="SMART" id="SM00829">
    <property type="entry name" value="PKS_ER"/>
    <property type="match status" value="1"/>
</dbReference>
<dbReference type="SMART" id="SM00822">
    <property type="entry name" value="PKS_KR"/>
    <property type="match status" value="1"/>
</dbReference>
<feature type="domain" description="Ketoreductase" evidence="3">
    <location>
        <begin position="494"/>
        <end position="673"/>
    </location>
</feature>
<dbReference type="InterPro" id="IPR013968">
    <property type="entry name" value="PKS_KR"/>
</dbReference>
<dbReference type="SUPFAM" id="SSF51735">
    <property type="entry name" value="NAD(P)-binding Rossmann-fold domains"/>
    <property type="match status" value="2"/>
</dbReference>
<dbReference type="InterPro" id="IPR050091">
    <property type="entry name" value="PKS_NRPS_Biosynth_Enz"/>
</dbReference>
<name>A0A517LRG0_9PEZI</name>
<dbReference type="Gene3D" id="3.40.50.720">
    <property type="entry name" value="NAD(P)-binding Rossmann-like Domain"/>
    <property type="match status" value="2"/>
</dbReference>